<evidence type="ECO:0000313" key="3">
    <source>
        <dbReference type="Proteomes" id="UP001160142"/>
    </source>
</evidence>
<proteinExistence type="predicted"/>
<dbReference type="Proteomes" id="UP001160142">
    <property type="component" value="Unassembled WGS sequence"/>
</dbReference>
<feature type="region of interest" description="Disordered" evidence="1">
    <location>
        <begin position="1"/>
        <end position="65"/>
    </location>
</feature>
<accession>A0ABT6KJI5</accession>
<feature type="compositionally biased region" description="Basic and acidic residues" evidence="1">
    <location>
        <begin position="1"/>
        <end position="12"/>
    </location>
</feature>
<evidence type="ECO:0000256" key="1">
    <source>
        <dbReference type="SAM" id="MobiDB-lite"/>
    </source>
</evidence>
<evidence type="ECO:0000313" key="2">
    <source>
        <dbReference type="EMBL" id="MDH6180080.1"/>
    </source>
</evidence>
<keyword evidence="3" id="KW-1185">Reference proteome</keyword>
<dbReference type="EMBL" id="JARXVQ010000001">
    <property type="protein sequence ID" value="MDH6180080.1"/>
    <property type="molecule type" value="Genomic_DNA"/>
</dbReference>
<comment type="caution">
    <text evidence="2">The sequence shown here is derived from an EMBL/GenBank/DDBJ whole genome shotgun (WGS) entry which is preliminary data.</text>
</comment>
<reference evidence="2 3" key="1">
    <citation type="submission" date="2023-04" db="EMBL/GenBank/DDBJ databases">
        <title>Genome Encyclopedia of Bacteria and Archaea VI: Functional Genomics of Type Strains.</title>
        <authorList>
            <person name="Whitman W."/>
        </authorList>
    </citation>
    <scope>NUCLEOTIDE SEQUENCE [LARGE SCALE GENOMIC DNA]</scope>
    <source>
        <strain evidence="2 3">SG_E_30_P1</strain>
    </source>
</reference>
<sequence length="65" mass="6747">MPAMTDDTRNPEAEDPTPPDVPVALGDKHLPEADGGEIETDAAMGGEDTVEANDLLDGGEVERGD</sequence>
<name>A0ABT6KJI5_9MICO</name>
<organism evidence="2 3">
    <name type="scientific">Antiquaquibacter oligotrophicus</name>
    <dbReference type="NCBI Taxonomy" id="2880260"/>
    <lineage>
        <taxon>Bacteria</taxon>
        <taxon>Bacillati</taxon>
        <taxon>Actinomycetota</taxon>
        <taxon>Actinomycetes</taxon>
        <taxon>Micrococcales</taxon>
        <taxon>Microbacteriaceae</taxon>
        <taxon>Antiquaquibacter</taxon>
    </lineage>
</organism>
<protein>
    <submittedName>
        <fullName evidence="2">Uncharacterized protein</fullName>
    </submittedName>
</protein>
<gene>
    <name evidence="2" type="ORF">M2152_000262</name>
</gene>